<dbReference type="STRING" id="6265.A0A0B2VEI9"/>
<dbReference type="OMA" id="WPDENDK"/>
<keyword evidence="7" id="KW-1185">Reference proteome</keyword>
<evidence type="ECO:0000256" key="5">
    <source>
        <dbReference type="RuleBase" id="RU003470"/>
    </source>
</evidence>
<dbReference type="InterPro" id="IPR003732">
    <property type="entry name" value="Daa-tRNA_deacyls_DTD"/>
</dbReference>
<keyword evidence="5" id="KW-0963">Cytoplasm</keyword>
<reference evidence="6 7" key="1">
    <citation type="submission" date="2014-11" db="EMBL/GenBank/DDBJ databases">
        <title>Genetic blueprint of the zoonotic pathogen Toxocara canis.</title>
        <authorList>
            <person name="Zhu X.-Q."/>
            <person name="Korhonen P.K."/>
            <person name="Cai H."/>
            <person name="Young N.D."/>
            <person name="Nejsum P."/>
            <person name="von Samson-Himmelstjerna G."/>
            <person name="Boag P.R."/>
            <person name="Tan P."/>
            <person name="Li Q."/>
            <person name="Min J."/>
            <person name="Yang Y."/>
            <person name="Wang X."/>
            <person name="Fang X."/>
            <person name="Hall R.S."/>
            <person name="Hofmann A."/>
            <person name="Sternberg P.W."/>
            <person name="Jex A.R."/>
            <person name="Gasser R.B."/>
        </authorList>
    </citation>
    <scope>NUCLEOTIDE SEQUENCE [LARGE SCALE GENOMIC DNA]</scope>
    <source>
        <strain evidence="6">PN_DK_2014</strain>
    </source>
</reference>
<dbReference type="Gene3D" id="3.50.80.10">
    <property type="entry name" value="D-tyrosyl-tRNA(Tyr) deacylase"/>
    <property type="match status" value="1"/>
</dbReference>
<dbReference type="Proteomes" id="UP000031036">
    <property type="component" value="Unassembled WGS sequence"/>
</dbReference>
<comment type="subcellular location">
    <subcellularLocation>
        <location evidence="5">Cytoplasm</location>
    </subcellularLocation>
</comment>
<evidence type="ECO:0000256" key="3">
    <source>
        <dbReference type="ARBA" id="ARBA00047676"/>
    </source>
</evidence>
<dbReference type="NCBIfam" id="TIGR00256">
    <property type="entry name" value="D-aminoacyl-tRNA deacylase"/>
    <property type="match status" value="1"/>
</dbReference>
<dbReference type="PANTHER" id="PTHR10472">
    <property type="entry name" value="D-TYROSYL-TRNA TYR DEACYLASE"/>
    <property type="match status" value="1"/>
</dbReference>
<proteinExistence type="inferred from homology"/>
<keyword evidence="5" id="KW-0694">RNA-binding</keyword>
<accession>A0A0B2VEI9</accession>
<name>A0A0B2VEI9_TOXCA</name>
<dbReference type="FunFam" id="3.50.80.10:FF:000001">
    <property type="entry name" value="D-aminoacyl-tRNA deacylase"/>
    <property type="match status" value="1"/>
</dbReference>
<gene>
    <name evidence="6" type="primary">DTD1</name>
    <name evidence="6" type="ORF">Tcan_03840</name>
</gene>
<comment type="caution">
    <text evidence="6">The sequence shown here is derived from an EMBL/GenBank/DDBJ whole genome shotgun (WGS) entry which is preliminary data.</text>
</comment>
<dbReference type="OrthoDB" id="275783at2759"/>
<sequence length="153" mass="17539">MRAVVQRVTKAAVLVGEDLISSIGRGICVLIGIGRDDNDDDAEYIARKLISLRLFENDDTGKRWDRSVKDLQLEILCVSQFTLFGLLKGNKLDYHRSMGPDESPEFYERFIQRLKRSYIDDKVKDGKFGSYMNVQIENDGPVTILLDSKNRDY</sequence>
<protein>
    <recommendedName>
        <fullName evidence="2 5">D-aminoacyl-tRNA deacylase</fullName>
        <ecNumber evidence="2 5">3.1.1.96</ecNumber>
    </recommendedName>
</protein>
<dbReference type="Pfam" id="PF02580">
    <property type="entry name" value="Tyr_Deacylase"/>
    <property type="match status" value="1"/>
</dbReference>
<evidence type="ECO:0000313" key="7">
    <source>
        <dbReference type="Proteomes" id="UP000031036"/>
    </source>
</evidence>
<dbReference type="GO" id="GO:0005737">
    <property type="term" value="C:cytoplasm"/>
    <property type="evidence" value="ECO:0007669"/>
    <property type="project" value="UniProtKB-SubCell"/>
</dbReference>
<dbReference type="InterPro" id="IPR023509">
    <property type="entry name" value="DTD-like_sf"/>
</dbReference>
<dbReference type="GO" id="GO:0051500">
    <property type="term" value="F:D-tyrosyl-tRNA(Tyr) deacylase activity"/>
    <property type="evidence" value="ECO:0007669"/>
    <property type="project" value="TreeGrafter"/>
</dbReference>
<keyword evidence="5" id="KW-0378">Hydrolase</keyword>
<dbReference type="GO" id="GO:0106026">
    <property type="term" value="F:Gly-tRNA(Ala) deacylase activity"/>
    <property type="evidence" value="ECO:0007669"/>
    <property type="project" value="RHEA"/>
</dbReference>
<evidence type="ECO:0000256" key="4">
    <source>
        <dbReference type="ARBA" id="ARBA00048018"/>
    </source>
</evidence>
<dbReference type="AlphaFoldDB" id="A0A0B2VEI9"/>
<evidence type="ECO:0000313" key="6">
    <source>
        <dbReference type="EMBL" id="KHN79425.1"/>
    </source>
</evidence>
<dbReference type="GO" id="GO:0000049">
    <property type="term" value="F:tRNA binding"/>
    <property type="evidence" value="ECO:0007669"/>
    <property type="project" value="UniProtKB-KW"/>
</dbReference>
<comment type="catalytic activity">
    <reaction evidence="3">
        <text>glycyl-tRNA(Ala) + H2O = tRNA(Ala) + glycine + H(+)</text>
        <dbReference type="Rhea" id="RHEA:53744"/>
        <dbReference type="Rhea" id="RHEA-COMP:9657"/>
        <dbReference type="Rhea" id="RHEA-COMP:13640"/>
        <dbReference type="ChEBI" id="CHEBI:15377"/>
        <dbReference type="ChEBI" id="CHEBI:15378"/>
        <dbReference type="ChEBI" id="CHEBI:57305"/>
        <dbReference type="ChEBI" id="CHEBI:78442"/>
        <dbReference type="ChEBI" id="CHEBI:78522"/>
        <dbReference type="EC" id="3.1.1.96"/>
    </reaction>
</comment>
<dbReference type="EC" id="3.1.1.96" evidence="2 5"/>
<comment type="catalytic activity">
    <reaction evidence="4">
        <text>a D-aminoacyl-tRNA + H2O = a tRNA + a D-alpha-amino acid + H(+)</text>
        <dbReference type="Rhea" id="RHEA:13953"/>
        <dbReference type="Rhea" id="RHEA-COMP:10123"/>
        <dbReference type="Rhea" id="RHEA-COMP:10124"/>
        <dbReference type="ChEBI" id="CHEBI:15377"/>
        <dbReference type="ChEBI" id="CHEBI:15378"/>
        <dbReference type="ChEBI" id="CHEBI:59871"/>
        <dbReference type="ChEBI" id="CHEBI:78442"/>
        <dbReference type="ChEBI" id="CHEBI:79333"/>
        <dbReference type="EC" id="3.1.1.96"/>
    </reaction>
</comment>
<evidence type="ECO:0000256" key="2">
    <source>
        <dbReference type="ARBA" id="ARBA00013056"/>
    </source>
</evidence>
<comment type="similarity">
    <text evidence="1 5">Belongs to the DTD family.</text>
</comment>
<keyword evidence="5" id="KW-0820">tRNA-binding</keyword>
<organism evidence="6 7">
    <name type="scientific">Toxocara canis</name>
    <name type="common">Canine roundworm</name>
    <dbReference type="NCBI Taxonomy" id="6265"/>
    <lineage>
        <taxon>Eukaryota</taxon>
        <taxon>Metazoa</taxon>
        <taxon>Ecdysozoa</taxon>
        <taxon>Nematoda</taxon>
        <taxon>Chromadorea</taxon>
        <taxon>Rhabditida</taxon>
        <taxon>Spirurina</taxon>
        <taxon>Ascaridomorpha</taxon>
        <taxon>Ascaridoidea</taxon>
        <taxon>Toxocaridae</taxon>
        <taxon>Toxocara</taxon>
    </lineage>
</organism>
<dbReference type="SUPFAM" id="SSF69500">
    <property type="entry name" value="DTD-like"/>
    <property type="match status" value="1"/>
</dbReference>
<dbReference type="EMBL" id="JPKZ01001920">
    <property type="protein sequence ID" value="KHN79425.1"/>
    <property type="molecule type" value="Genomic_DNA"/>
</dbReference>
<evidence type="ECO:0000256" key="1">
    <source>
        <dbReference type="ARBA" id="ARBA00009673"/>
    </source>
</evidence>
<dbReference type="PANTHER" id="PTHR10472:SF5">
    <property type="entry name" value="D-AMINOACYL-TRNA DEACYLASE 1"/>
    <property type="match status" value="1"/>
</dbReference>